<dbReference type="Proteomes" id="UP000243876">
    <property type="component" value="Unassembled WGS sequence"/>
</dbReference>
<protein>
    <submittedName>
        <fullName evidence="6">SPOSA6832_03737-mRNA-1:cds</fullName>
    </submittedName>
</protein>
<reference evidence="7" key="1">
    <citation type="submission" date="2015-02" db="EMBL/GenBank/DDBJ databases">
        <authorList>
            <person name="Gon?alves P."/>
        </authorList>
    </citation>
    <scope>NUCLEOTIDE SEQUENCE [LARGE SCALE GENOMIC DNA]</scope>
</reference>
<keyword evidence="3" id="KW-0274">FAD</keyword>
<organism evidence="6 7">
    <name type="scientific">Sporidiobolus salmonicolor</name>
    <name type="common">Yeast-like fungus</name>
    <name type="synonym">Sporobolomyces salmonicolor</name>
    <dbReference type="NCBI Taxonomy" id="5005"/>
    <lineage>
        <taxon>Eukaryota</taxon>
        <taxon>Fungi</taxon>
        <taxon>Dikarya</taxon>
        <taxon>Basidiomycota</taxon>
        <taxon>Pucciniomycotina</taxon>
        <taxon>Microbotryomycetes</taxon>
        <taxon>Sporidiobolales</taxon>
        <taxon>Sporidiobolaceae</taxon>
        <taxon>Sporobolomyces</taxon>
    </lineage>
</organism>
<evidence type="ECO:0000259" key="5">
    <source>
        <dbReference type="PROSITE" id="PS51387"/>
    </source>
</evidence>
<dbReference type="PROSITE" id="PS51387">
    <property type="entry name" value="FAD_PCMH"/>
    <property type="match status" value="1"/>
</dbReference>
<dbReference type="GO" id="GO:0071949">
    <property type="term" value="F:FAD binding"/>
    <property type="evidence" value="ECO:0007669"/>
    <property type="project" value="InterPro"/>
</dbReference>
<proteinExistence type="inferred from homology"/>
<dbReference type="InterPro" id="IPR006094">
    <property type="entry name" value="Oxid_FAD_bind_N"/>
</dbReference>
<keyword evidence="4" id="KW-0560">Oxidoreductase</keyword>
<dbReference type="PANTHER" id="PTHR42973:SF25">
    <property type="entry name" value="PHOSPHOMEVALONATE KINASE"/>
    <property type="match status" value="1"/>
</dbReference>
<feature type="domain" description="FAD-binding PCMH-type" evidence="5">
    <location>
        <begin position="109"/>
        <end position="293"/>
    </location>
</feature>
<evidence type="ECO:0000256" key="2">
    <source>
        <dbReference type="ARBA" id="ARBA00022630"/>
    </source>
</evidence>
<dbReference type="Gene3D" id="3.30.465.10">
    <property type="match status" value="2"/>
</dbReference>
<comment type="similarity">
    <text evidence="1">Belongs to the oxygen-dependent FAD-linked oxidoreductase family.</text>
</comment>
<dbReference type="InterPro" id="IPR016166">
    <property type="entry name" value="FAD-bd_PCMH"/>
</dbReference>
<dbReference type="SUPFAM" id="SSF56176">
    <property type="entry name" value="FAD-binding/transporter-associated domain-like"/>
    <property type="match status" value="1"/>
</dbReference>
<dbReference type="EMBL" id="CENE01000019">
    <property type="protein sequence ID" value="CEQ41959.1"/>
    <property type="molecule type" value="Genomic_DNA"/>
</dbReference>
<dbReference type="Pfam" id="PF08031">
    <property type="entry name" value="BBE"/>
    <property type="match status" value="1"/>
</dbReference>
<keyword evidence="2" id="KW-0285">Flavoprotein</keyword>
<sequence>MPPFQLAFDGSGGAAGPLPRPLASSPYCLPTQPCFPSVATWTAFNDSLDGLLIRPEPLPCIEPECSQASWRIEQPGGVQFLNFETGEGLSPLTDDSATALSVEDAAERARGRTPAYVVDAQSAEDVAKAVNFSREHNLRLRIKNTGHDYLGRSSDVGSFTIWTHHLKTIHYNSAFVPEGAPEGTEPHAAILAGAGNTVSDMNVAADEAGVIVTGGVSKTVGAAGGFVLGGGHGPFAPSHGLAADNVLEFNVVTANGTIFRTSPFQHPSLFIALRGGGSSYAVVVETVYKAFAPPEGFIGIFGEFEVAANASKEEGDQAWRKLLGEWVELQPKLSAAGPFAGYTYVVRPFSLLTPKPCCRAHLAACPVQQRPQGTPFAYILPSPDVELAKSLFMPFFESAATDPIGINLLLGSRLIPKAVVEQKPADLAAFLAEAQSPSIVHLGESRALPRQVNWCGRLITRLMWQSVRGTVAGGAVEQDPEFPSSVNPAWRSALLCVFSFSEPLPSGRVPSPALPFTANTPPLSLFVNRHIDLPISWPANAPNASIPPLTAYLTAHTLALGSIASSLGAPQASYSSESDYNEEAWQSVWYGEENYHRLLEAKREWDPEGVFTARKAVGSEVVGW</sequence>
<dbReference type="PANTHER" id="PTHR42973">
    <property type="entry name" value="BINDING OXIDOREDUCTASE, PUTATIVE (AFU_ORTHOLOGUE AFUA_1G17690)-RELATED"/>
    <property type="match status" value="1"/>
</dbReference>
<dbReference type="InterPro" id="IPR016169">
    <property type="entry name" value="FAD-bd_PCMH_sub2"/>
</dbReference>
<gene>
    <name evidence="6" type="primary">SPOSA6832_03737</name>
</gene>
<evidence type="ECO:0000256" key="4">
    <source>
        <dbReference type="ARBA" id="ARBA00023002"/>
    </source>
</evidence>
<dbReference type="InterPro" id="IPR050416">
    <property type="entry name" value="FAD-linked_Oxidoreductase"/>
</dbReference>
<evidence type="ECO:0000256" key="1">
    <source>
        <dbReference type="ARBA" id="ARBA00005466"/>
    </source>
</evidence>
<dbReference type="InterPro" id="IPR012951">
    <property type="entry name" value="BBE"/>
</dbReference>
<evidence type="ECO:0000313" key="7">
    <source>
        <dbReference type="Proteomes" id="UP000243876"/>
    </source>
</evidence>
<dbReference type="InterPro" id="IPR036318">
    <property type="entry name" value="FAD-bd_PCMH-like_sf"/>
</dbReference>
<evidence type="ECO:0000256" key="3">
    <source>
        <dbReference type="ARBA" id="ARBA00022827"/>
    </source>
</evidence>
<dbReference type="GO" id="GO:0016491">
    <property type="term" value="F:oxidoreductase activity"/>
    <property type="evidence" value="ECO:0007669"/>
    <property type="project" value="UniProtKB-KW"/>
</dbReference>
<evidence type="ECO:0000313" key="6">
    <source>
        <dbReference type="EMBL" id="CEQ41959.1"/>
    </source>
</evidence>
<dbReference type="AlphaFoldDB" id="A0A0D6EPU4"/>
<keyword evidence="7" id="KW-1185">Reference proteome</keyword>
<dbReference type="OrthoDB" id="9983560at2759"/>
<accession>A0A0D6EPU4</accession>
<name>A0A0D6EPU4_SPOSA</name>
<dbReference type="Pfam" id="PF01565">
    <property type="entry name" value="FAD_binding_4"/>
    <property type="match status" value="1"/>
</dbReference>